<organism evidence="3 4">
    <name type="scientific">Amylocarpus encephaloides</name>
    <dbReference type="NCBI Taxonomy" id="45428"/>
    <lineage>
        <taxon>Eukaryota</taxon>
        <taxon>Fungi</taxon>
        <taxon>Dikarya</taxon>
        <taxon>Ascomycota</taxon>
        <taxon>Pezizomycotina</taxon>
        <taxon>Leotiomycetes</taxon>
        <taxon>Helotiales</taxon>
        <taxon>Helotiales incertae sedis</taxon>
        <taxon>Amylocarpus</taxon>
    </lineage>
</organism>
<dbReference type="Proteomes" id="UP000824998">
    <property type="component" value="Unassembled WGS sequence"/>
</dbReference>
<keyword evidence="1" id="KW-0067">ATP-binding</keyword>
<proteinExistence type="predicted"/>
<dbReference type="Gene3D" id="3.30.470.20">
    <property type="entry name" value="ATP-grasp fold, B domain"/>
    <property type="match status" value="1"/>
</dbReference>
<dbReference type="EMBL" id="MU251369">
    <property type="protein sequence ID" value="KAG9238475.1"/>
    <property type="molecule type" value="Genomic_DNA"/>
</dbReference>
<comment type="caution">
    <text evidence="3">The sequence shown here is derived from an EMBL/GenBank/DDBJ whole genome shotgun (WGS) entry which is preliminary data.</text>
</comment>
<evidence type="ECO:0000259" key="2">
    <source>
        <dbReference type="PROSITE" id="PS50975"/>
    </source>
</evidence>
<dbReference type="InterPro" id="IPR011761">
    <property type="entry name" value="ATP-grasp"/>
</dbReference>
<evidence type="ECO:0000313" key="3">
    <source>
        <dbReference type="EMBL" id="KAG9238475.1"/>
    </source>
</evidence>
<keyword evidence="4" id="KW-1185">Reference proteome</keyword>
<feature type="domain" description="ATP-grasp" evidence="2">
    <location>
        <begin position="117"/>
        <end position="338"/>
    </location>
</feature>
<sequence>MSKGLTLARAFYRAGHRVIGADFEPYLIPVSGHFSKSIEKFYRLARPTPRGGSADYIRDILTVIAEEGVELWVSCSGIASAVEDGEAAEYIEKETKCKAIQYGSSLTETLHEKHSFINHTKNIGLNVPITHLVTSETEALSALYPSAKSSPRLEKPTSFGNDKYIMKPVGTDDSTRSDMTLLPLSSLRETEAHVKTLNPTPFRPFVLQQFISGQEYCTHSLLLNGKVKCFVACPSSDLLMHYIALPTSSALSQAMQNYTMQYARKTTPSMTGHFSLDFLVPSNVARKAEQSFGASEQEIQALMRDLYPIECNPRAHTAVVLFSDESEDLAEAYLEYLPGKEPKGISNNHRDPCQIVVPRPSVPGYYWIHHDIPTLLLLPILRCLRRESSVEEVIDSWTTFAGHILFWRDGNWASWDPWPWWWSIVGYWPAMFAVSLWERRWWSRCNVSTGKLFAC</sequence>
<dbReference type="OrthoDB" id="186626at2759"/>
<dbReference type="PROSITE" id="PS50975">
    <property type="entry name" value="ATP_GRASP"/>
    <property type="match status" value="1"/>
</dbReference>
<dbReference type="SUPFAM" id="SSF56059">
    <property type="entry name" value="Glutathione synthetase ATP-binding domain-like"/>
    <property type="match status" value="1"/>
</dbReference>
<dbReference type="GO" id="GO:0046872">
    <property type="term" value="F:metal ion binding"/>
    <property type="evidence" value="ECO:0007669"/>
    <property type="project" value="InterPro"/>
</dbReference>
<keyword evidence="1" id="KW-0547">Nucleotide-binding</keyword>
<evidence type="ECO:0000256" key="1">
    <source>
        <dbReference type="PROSITE-ProRule" id="PRU00409"/>
    </source>
</evidence>
<evidence type="ECO:0000313" key="4">
    <source>
        <dbReference type="Proteomes" id="UP000824998"/>
    </source>
</evidence>
<dbReference type="AlphaFoldDB" id="A0A9P7YSL4"/>
<accession>A0A9P7YSL4</accession>
<reference evidence="3" key="1">
    <citation type="journal article" date="2021" name="IMA Fungus">
        <title>Genomic characterization of three marine fungi, including Emericellopsis atlantica sp. nov. with signatures of a generalist lifestyle and marine biomass degradation.</title>
        <authorList>
            <person name="Hagestad O.C."/>
            <person name="Hou L."/>
            <person name="Andersen J.H."/>
            <person name="Hansen E.H."/>
            <person name="Altermark B."/>
            <person name="Li C."/>
            <person name="Kuhnert E."/>
            <person name="Cox R.J."/>
            <person name="Crous P.W."/>
            <person name="Spatafora J.W."/>
            <person name="Lail K."/>
            <person name="Amirebrahimi M."/>
            <person name="Lipzen A."/>
            <person name="Pangilinan J."/>
            <person name="Andreopoulos W."/>
            <person name="Hayes R.D."/>
            <person name="Ng V."/>
            <person name="Grigoriev I.V."/>
            <person name="Jackson S.A."/>
            <person name="Sutton T.D.S."/>
            <person name="Dobson A.D.W."/>
            <person name="Rama T."/>
        </authorList>
    </citation>
    <scope>NUCLEOTIDE SEQUENCE</scope>
    <source>
        <strain evidence="3">TRa018bII</strain>
    </source>
</reference>
<protein>
    <recommendedName>
        <fullName evidence="2">ATP-grasp domain-containing protein</fullName>
    </recommendedName>
</protein>
<dbReference type="GO" id="GO:0005524">
    <property type="term" value="F:ATP binding"/>
    <property type="evidence" value="ECO:0007669"/>
    <property type="project" value="UniProtKB-UniRule"/>
</dbReference>
<gene>
    <name evidence="3" type="ORF">BJ875DRAFT_367808</name>
</gene>
<name>A0A9P7YSL4_9HELO</name>